<dbReference type="EMBL" id="KN293998">
    <property type="protein sequence ID" value="EEH41188.1"/>
    <property type="molecule type" value="Genomic_DNA"/>
</dbReference>
<gene>
    <name evidence="1" type="ORF">PAAG_03474</name>
</gene>
<dbReference type="VEuPathDB" id="FungiDB:PAAG_03474"/>
<proteinExistence type="predicted"/>
<dbReference type="HOGENOM" id="CLU_1835761_0_0_1"/>
<dbReference type="AlphaFoldDB" id="C1GXA0"/>
<keyword evidence="2" id="KW-1185">Reference proteome</keyword>
<name>C1GXA0_PARBA</name>
<dbReference type="RefSeq" id="XP_002794929.1">
    <property type="nucleotide sequence ID" value="XM_002794883.1"/>
</dbReference>
<dbReference type="KEGG" id="pbl:PAAG_03474"/>
<evidence type="ECO:0000313" key="2">
    <source>
        <dbReference type="Proteomes" id="UP000002059"/>
    </source>
</evidence>
<protein>
    <submittedName>
        <fullName evidence="1">Uncharacterized protein</fullName>
    </submittedName>
</protein>
<evidence type="ECO:0000313" key="1">
    <source>
        <dbReference type="EMBL" id="EEH41188.1"/>
    </source>
</evidence>
<dbReference type="Proteomes" id="UP000002059">
    <property type="component" value="Partially assembled WGS sequence"/>
</dbReference>
<organism evidence="1 2">
    <name type="scientific">Paracoccidioides lutzii (strain ATCC MYA-826 / Pb01)</name>
    <name type="common">Paracoccidioides brasiliensis</name>
    <dbReference type="NCBI Taxonomy" id="502779"/>
    <lineage>
        <taxon>Eukaryota</taxon>
        <taxon>Fungi</taxon>
        <taxon>Dikarya</taxon>
        <taxon>Ascomycota</taxon>
        <taxon>Pezizomycotina</taxon>
        <taxon>Eurotiomycetes</taxon>
        <taxon>Eurotiomycetidae</taxon>
        <taxon>Onygenales</taxon>
        <taxon>Ajellomycetaceae</taxon>
        <taxon>Paracoccidioides</taxon>
    </lineage>
</organism>
<accession>C1GXA0</accession>
<dbReference type="GeneID" id="9098030"/>
<reference evidence="1 2" key="1">
    <citation type="journal article" date="2011" name="PLoS Genet.">
        <title>Comparative genomic analysis of human fungal pathogens causing paracoccidioidomycosis.</title>
        <authorList>
            <person name="Desjardins C.A."/>
            <person name="Champion M.D."/>
            <person name="Holder J.W."/>
            <person name="Muszewska A."/>
            <person name="Goldberg J."/>
            <person name="Bailao A.M."/>
            <person name="Brigido M.M."/>
            <person name="Ferreira M.E."/>
            <person name="Garcia A.M."/>
            <person name="Grynberg M."/>
            <person name="Gujja S."/>
            <person name="Heiman D.I."/>
            <person name="Henn M.R."/>
            <person name="Kodira C.D."/>
            <person name="Leon-Narvaez H."/>
            <person name="Longo L.V."/>
            <person name="Ma L.J."/>
            <person name="Malavazi I."/>
            <person name="Matsuo A.L."/>
            <person name="Morais F.V."/>
            <person name="Pereira M."/>
            <person name="Rodriguez-Brito S."/>
            <person name="Sakthikumar S."/>
            <person name="Salem-Izacc S.M."/>
            <person name="Sykes S.M."/>
            <person name="Teixeira M.M."/>
            <person name="Vallejo M.C."/>
            <person name="Walter M.E."/>
            <person name="Yandava C."/>
            <person name="Young S."/>
            <person name="Zeng Q."/>
            <person name="Zucker J."/>
            <person name="Felipe M.S."/>
            <person name="Goldman G.H."/>
            <person name="Haas B.J."/>
            <person name="McEwen J.G."/>
            <person name="Nino-Vega G."/>
            <person name="Puccia R."/>
            <person name="San-Blas G."/>
            <person name="Soares C.M."/>
            <person name="Birren B.W."/>
            <person name="Cuomo C.A."/>
        </authorList>
    </citation>
    <scope>NUCLEOTIDE SEQUENCE [LARGE SCALE GENOMIC DNA]</scope>
    <source>
        <strain evidence="2">ATCC MYA-826 / Pb01</strain>
    </source>
</reference>
<sequence>MGGPVQHGLPDVCQNSEFRCSSRPIGEIIVRGIPIIGVTADELGEEFGVVCTDPIAIRLISGIIPYSYLKIVRGTSGFPQTLRREGVALSRTCSPYPDRTHPSRVECTPGGQSPPLGCIWSIRSRFTYHVAVISESAPLT</sequence>